<dbReference type="Gene3D" id="3.40.630.30">
    <property type="match status" value="2"/>
</dbReference>
<evidence type="ECO:0000313" key="7">
    <source>
        <dbReference type="Proteomes" id="UP000660454"/>
    </source>
</evidence>
<name>A0ABQ4GZK5_9ACTN</name>
<comment type="caution">
    <text evidence="6">The sequence shown here is derived from an EMBL/GenBank/DDBJ whole genome shotgun (WGS) entry which is preliminary data.</text>
</comment>
<dbReference type="Pfam" id="PF13530">
    <property type="entry name" value="SCP2_2"/>
    <property type="match status" value="1"/>
</dbReference>
<dbReference type="Pfam" id="PF13527">
    <property type="entry name" value="Acetyltransf_9"/>
    <property type="match status" value="1"/>
</dbReference>
<comment type="subunit">
    <text evidence="4">Homohexamer; trimer of dimers.</text>
</comment>
<dbReference type="EMBL" id="BOOF01000061">
    <property type="protein sequence ID" value="GIH66876.1"/>
    <property type="molecule type" value="Genomic_DNA"/>
</dbReference>
<dbReference type="SUPFAM" id="SSF55729">
    <property type="entry name" value="Acyl-CoA N-acyltransferases (Nat)"/>
    <property type="match status" value="1"/>
</dbReference>
<accession>A0ABQ4GZK5</accession>
<evidence type="ECO:0000259" key="5">
    <source>
        <dbReference type="PROSITE" id="PS51186"/>
    </source>
</evidence>
<keyword evidence="2 4" id="KW-0808">Transferase</keyword>
<dbReference type="CDD" id="cd04301">
    <property type="entry name" value="NAT_SF"/>
    <property type="match status" value="1"/>
</dbReference>
<evidence type="ECO:0000256" key="2">
    <source>
        <dbReference type="ARBA" id="ARBA00022679"/>
    </source>
</evidence>
<dbReference type="NCBIfam" id="NF002367">
    <property type="entry name" value="PRK01346.1-4"/>
    <property type="match status" value="1"/>
</dbReference>
<dbReference type="InterPro" id="IPR000182">
    <property type="entry name" value="GNAT_dom"/>
</dbReference>
<dbReference type="PROSITE" id="PS51186">
    <property type="entry name" value="GNAT"/>
    <property type="match status" value="1"/>
</dbReference>
<evidence type="ECO:0000256" key="4">
    <source>
        <dbReference type="HAMAP-Rule" id="MF_01812"/>
    </source>
</evidence>
<feature type="domain" description="N-acetyltransferase" evidence="5">
    <location>
        <begin position="14"/>
        <end position="171"/>
    </location>
</feature>
<dbReference type="Gene3D" id="3.30.1050.10">
    <property type="entry name" value="SCP2 sterol-binding domain"/>
    <property type="match status" value="1"/>
</dbReference>
<dbReference type="Pfam" id="PF17668">
    <property type="entry name" value="Acetyltransf_17"/>
    <property type="match status" value="1"/>
</dbReference>
<comment type="similarity">
    <text evidence="1 4">Belongs to the acetyltransferase Eis family.</text>
</comment>
<dbReference type="SUPFAM" id="SSF55718">
    <property type="entry name" value="SCP-like"/>
    <property type="match status" value="1"/>
</dbReference>
<keyword evidence="7" id="KW-1185">Reference proteome</keyword>
<gene>
    <name evidence="6" type="ORF">Msi02_76930</name>
</gene>
<keyword evidence="3 4" id="KW-0012">Acyltransferase</keyword>
<comment type="caution">
    <text evidence="4">Lacks conserved residue(s) required for the propagation of feature annotation.</text>
</comment>
<dbReference type="Proteomes" id="UP000660454">
    <property type="component" value="Unassembled WGS sequence"/>
</dbReference>
<feature type="active site" description="Proton donor" evidence="4">
    <location>
        <position position="132"/>
    </location>
</feature>
<dbReference type="InterPro" id="IPR022902">
    <property type="entry name" value="NAcTrfase_Eis"/>
</dbReference>
<evidence type="ECO:0000256" key="1">
    <source>
        <dbReference type="ARBA" id="ARBA00009213"/>
    </source>
</evidence>
<feature type="active site" description="Proton acceptor; via carboxylate" evidence="4">
    <location>
        <position position="416"/>
    </location>
</feature>
<feature type="binding site" evidence="4">
    <location>
        <begin position="127"/>
        <end position="128"/>
    </location>
    <ligand>
        <name>acetyl-CoA</name>
        <dbReference type="ChEBI" id="CHEBI:57288"/>
    </ligand>
</feature>
<dbReference type="InterPro" id="IPR016181">
    <property type="entry name" value="Acyl_CoA_acyltransferase"/>
</dbReference>
<dbReference type="InterPro" id="IPR051554">
    <property type="entry name" value="Acetyltransferase_Eis"/>
</dbReference>
<dbReference type="HAMAP" id="MF_01812">
    <property type="entry name" value="Eis"/>
    <property type="match status" value="1"/>
</dbReference>
<dbReference type="InterPro" id="IPR041380">
    <property type="entry name" value="Acetyltransf_17"/>
</dbReference>
<sequence length="416" mass="45141">MTSNNSAETGAGGITIEVPTSDDWDGIYRMFSAAINIDGDPMSSAAERELFEPDRSLVARRDGEIVGTLGCTTRNIAVPGGVVPAAHGCRGAVSPTARRQGVLTRMMRRHFEDARALGEPIALCWASEGRIYHRYGYGLAIRRLGLNIETREVAIPRGAARGRLVEASPADVRDDLVKLYDQVQAQRPGWSERSAKHWDYLLAELPAFRAGATALRAIVHEGDHGFDGYALWRATGAWTESGPCGEVRVVEVVATTPQAYTDLWTFLLTVDLTRSAQVWSCSVDEPLFYWVGEPRRMSARMNDGMFIRIVDLPAALAARRYAAPVDVVIEVEDAFMPVNAGRWRLTGSPDSASCVATTDEPDLVCDIRALGAAYLGGASLTSLAGAELVRETRPGALAAADVAFRWPQAPSAFEIF</sequence>
<proteinExistence type="inferred from homology"/>
<dbReference type="PANTHER" id="PTHR37817">
    <property type="entry name" value="N-ACETYLTRANSFERASE EIS"/>
    <property type="match status" value="1"/>
</dbReference>
<dbReference type="InterPro" id="IPR036527">
    <property type="entry name" value="SCP2_sterol-bd_dom_sf"/>
</dbReference>
<dbReference type="InterPro" id="IPR025559">
    <property type="entry name" value="Eis_dom"/>
</dbReference>
<evidence type="ECO:0000313" key="6">
    <source>
        <dbReference type="EMBL" id="GIH66876.1"/>
    </source>
</evidence>
<organism evidence="6 7">
    <name type="scientific">Microbispora siamensis</name>
    <dbReference type="NCBI Taxonomy" id="564413"/>
    <lineage>
        <taxon>Bacteria</taxon>
        <taxon>Bacillati</taxon>
        <taxon>Actinomycetota</taxon>
        <taxon>Actinomycetes</taxon>
        <taxon>Streptosporangiales</taxon>
        <taxon>Streptosporangiaceae</taxon>
        <taxon>Microbispora</taxon>
    </lineage>
</organism>
<evidence type="ECO:0000256" key="3">
    <source>
        <dbReference type="ARBA" id="ARBA00023315"/>
    </source>
</evidence>
<dbReference type="RefSeq" id="WP_143737677.1">
    <property type="nucleotide sequence ID" value="NZ_BOOF01000061.1"/>
</dbReference>
<feature type="binding site" evidence="4">
    <location>
        <begin position="99"/>
        <end position="104"/>
    </location>
    <ligand>
        <name>acetyl-CoA</name>
        <dbReference type="ChEBI" id="CHEBI:57288"/>
    </ligand>
</feature>
<protein>
    <submittedName>
        <fullName evidence="6">UPF0256 protein</fullName>
    </submittedName>
</protein>
<reference evidence="6 7" key="1">
    <citation type="submission" date="2021-01" db="EMBL/GenBank/DDBJ databases">
        <title>Whole genome shotgun sequence of Microbispora siamensis NBRC 104113.</title>
        <authorList>
            <person name="Komaki H."/>
            <person name="Tamura T."/>
        </authorList>
    </citation>
    <scope>NUCLEOTIDE SEQUENCE [LARGE SCALE GENOMIC DNA]</scope>
    <source>
        <strain evidence="6 7">NBRC 104113</strain>
    </source>
</reference>
<dbReference type="PANTHER" id="PTHR37817:SF1">
    <property type="entry name" value="N-ACETYLTRANSFERASE EIS"/>
    <property type="match status" value="1"/>
</dbReference>